<dbReference type="Proteomes" id="UP001597357">
    <property type="component" value="Unassembled WGS sequence"/>
</dbReference>
<comment type="caution">
    <text evidence="2">The sequence shown here is derived from an EMBL/GenBank/DDBJ whole genome shotgun (WGS) entry which is preliminary data.</text>
</comment>
<accession>A0ABW5SDC7</accession>
<sequence>MKIFPEIYRQFRLIDTKERSINRLNRRTEYSKRLYSQYTDKSFRGEVSSTHFKLISSSIGRGAFCVSTGKLKEREGSVKVKIHPFFKYALYFFYALPIVGFFVEFILVSENNWPILILVAIGQMLFIRYLFIGLAFRILARESLHRLRDVLDIEFTV</sequence>
<evidence type="ECO:0000256" key="1">
    <source>
        <dbReference type="SAM" id="Phobius"/>
    </source>
</evidence>
<evidence type="ECO:0000313" key="3">
    <source>
        <dbReference type="Proteomes" id="UP001597357"/>
    </source>
</evidence>
<feature type="transmembrane region" description="Helical" evidence="1">
    <location>
        <begin position="115"/>
        <end position="139"/>
    </location>
</feature>
<keyword evidence="3" id="KW-1185">Reference proteome</keyword>
<feature type="transmembrane region" description="Helical" evidence="1">
    <location>
        <begin position="88"/>
        <end position="109"/>
    </location>
</feature>
<dbReference type="EMBL" id="JBHULZ010000023">
    <property type="protein sequence ID" value="MFD2697172.1"/>
    <property type="molecule type" value="Genomic_DNA"/>
</dbReference>
<organism evidence="2 3">
    <name type="scientific">Mesonia sediminis</name>
    <dbReference type="NCBI Taxonomy" id="1703946"/>
    <lineage>
        <taxon>Bacteria</taxon>
        <taxon>Pseudomonadati</taxon>
        <taxon>Bacteroidota</taxon>
        <taxon>Flavobacteriia</taxon>
        <taxon>Flavobacteriales</taxon>
        <taxon>Flavobacteriaceae</taxon>
        <taxon>Mesonia</taxon>
    </lineage>
</organism>
<keyword evidence="1" id="KW-1133">Transmembrane helix</keyword>
<reference evidence="3" key="1">
    <citation type="journal article" date="2019" name="Int. J. Syst. Evol. Microbiol.">
        <title>The Global Catalogue of Microorganisms (GCM) 10K type strain sequencing project: providing services to taxonomists for standard genome sequencing and annotation.</title>
        <authorList>
            <consortium name="The Broad Institute Genomics Platform"/>
            <consortium name="The Broad Institute Genome Sequencing Center for Infectious Disease"/>
            <person name="Wu L."/>
            <person name="Ma J."/>
        </authorList>
    </citation>
    <scope>NUCLEOTIDE SEQUENCE [LARGE SCALE GENOMIC DNA]</scope>
    <source>
        <strain evidence="3">KCTC 42255</strain>
    </source>
</reference>
<name>A0ABW5SDC7_9FLAO</name>
<protein>
    <recommendedName>
        <fullName evidence="4">Glycosyl-4,4'-diaponeurosporenoate acyltransferase</fullName>
    </recommendedName>
</protein>
<evidence type="ECO:0000313" key="2">
    <source>
        <dbReference type="EMBL" id="MFD2697172.1"/>
    </source>
</evidence>
<proteinExistence type="predicted"/>
<dbReference type="RefSeq" id="WP_379044536.1">
    <property type="nucleotide sequence ID" value="NZ_JBHULZ010000023.1"/>
</dbReference>
<keyword evidence="1" id="KW-0472">Membrane</keyword>
<evidence type="ECO:0008006" key="4">
    <source>
        <dbReference type="Google" id="ProtNLM"/>
    </source>
</evidence>
<keyword evidence="1" id="KW-0812">Transmembrane</keyword>
<gene>
    <name evidence="2" type="ORF">ACFSQ0_04135</name>
</gene>